<evidence type="ECO:0000313" key="10">
    <source>
        <dbReference type="Proteomes" id="UP001152747"/>
    </source>
</evidence>
<dbReference type="EC" id="2.7.7.18" evidence="7"/>
<dbReference type="InterPro" id="IPR014729">
    <property type="entry name" value="Rossmann-like_a/b/a_fold"/>
</dbReference>
<organism evidence="9 10">
    <name type="scientific">Caenorhabditis angaria</name>
    <dbReference type="NCBI Taxonomy" id="860376"/>
    <lineage>
        <taxon>Eukaryota</taxon>
        <taxon>Metazoa</taxon>
        <taxon>Ecdysozoa</taxon>
        <taxon>Nematoda</taxon>
        <taxon>Chromadorea</taxon>
        <taxon>Rhabditida</taxon>
        <taxon>Rhabditina</taxon>
        <taxon>Rhabditomorpha</taxon>
        <taxon>Rhabditoidea</taxon>
        <taxon>Rhabditidae</taxon>
        <taxon>Peloderinae</taxon>
        <taxon>Caenorhabditis</taxon>
    </lineage>
</organism>
<dbReference type="EC" id="2.7.7.1" evidence="7"/>
<dbReference type="InterPro" id="IPR051182">
    <property type="entry name" value="Euk_NMN_adenylyltrnsfrase"/>
</dbReference>
<protein>
    <recommendedName>
        <fullName evidence="7">Nicotinamide-nucleotide adenylyltransferase</fullName>
        <ecNumber evidence="7">2.7.7.1</ecNumber>
        <ecNumber evidence="7">2.7.7.18</ecNumber>
    </recommendedName>
</protein>
<comment type="similarity">
    <text evidence="7">Belongs to the eukaryotic NMN adenylyltransferase family.</text>
</comment>
<dbReference type="EMBL" id="CANHGI010000001">
    <property type="protein sequence ID" value="CAI5439947.1"/>
    <property type="molecule type" value="Genomic_DNA"/>
</dbReference>
<evidence type="ECO:0000256" key="7">
    <source>
        <dbReference type="RuleBase" id="RU362021"/>
    </source>
</evidence>
<accession>A0A9P1I8D0</accession>
<evidence type="ECO:0000256" key="4">
    <source>
        <dbReference type="ARBA" id="ARBA00022741"/>
    </source>
</evidence>
<keyword evidence="5 7" id="KW-0067">ATP-binding</keyword>
<proteinExistence type="inferred from homology"/>
<gene>
    <name evidence="9" type="ORF">CAMP_LOCUS2584</name>
</gene>
<dbReference type="InterPro" id="IPR005248">
    <property type="entry name" value="NadD/NMNAT"/>
</dbReference>
<dbReference type="NCBIfam" id="TIGR00125">
    <property type="entry name" value="cyt_tran_rel"/>
    <property type="match status" value="1"/>
</dbReference>
<dbReference type="NCBIfam" id="TIGR00482">
    <property type="entry name" value="nicotinate (nicotinamide) nucleotide adenylyltransferase"/>
    <property type="match status" value="1"/>
</dbReference>
<dbReference type="Gene3D" id="3.40.50.620">
    <property type="entry name" value="HUPs"/>
    <property type="match status" value="1"/>
</dbReference>
<dbReference type="GO" id="GO:0009435">
    <property type="term" value="P:NAD+ biosynthetic process"/>
    <property type="evidence" value="ECO:0007669"/>
    <property type="project" value="InterPro"/>
</dbReference>
<dbReference type="SUPFAM" id="SSF52374">
    <property type="entry name" value="Nucleotidylyl transferase"/>
    <property type="match status" value="1"/>
</dbReference>
<dbReference type="GO" id="GO:0004515">
    <property type="term" value="F:nicotinate-nucleotide adenylyltransferase activity"/>
    <property type="evidence" value="ECO:0007669"/>
    <property type="project" value="UniProtKB-EC"/>
</dbReference>
<keyword evidence="4 7" id="KW-0547">Nucleotide-binding</keyword>
<evidence type="ECO:0000256" key="6">
    <source>
        <dbReference type="ARBA" id="ARBA00023027"/>
    </source>
</evidence>
<comment type="pathway">
    <text evidence="7">Cofactor biosynthesis; NAD(+) biosynthesis; NAD(+) from nicotinamide D-ribonucleotide: step 1/1.</text>
</comment>
<evidence type="ECO:0000256" key="5">
    <source>
        <dbReference type="ARBA" id="ARBA00022840"/>
    </source>
</evidence>
<evidence type="ECO:0000256" key="3">
    <source>
        <dbReference type="ARBA" id="ARBA00022695"/>
    </source>
</evidence>
<feature type="domain" description="Cytidyltransferase-like" evidence="8">
    <location>
        <begin position="9"/>
        <end position="196"/>
    </location>
</feature>
<sequence>MSTRKAALLAVGSFNPPTIAHLRMLETAKSHLETLNFQVCEGIMSPVADSYNKKSTVVSAQHRFKMVSAATKSSNWIRGDDWECTRPTWTRTLAVLKHHLEGVRQKHGAETCLFLVVGGDVVDSFPRILPDGSNLWNADDILKIIMDFGLIVISRDGATPLQTCQAMPTICHVADRITILEDQVLPNLISSTRLRQAILARKSIKYATPDDVIDYIRENNLYAA</sequence>
<keyword evidence="3 7" id="KW-0548">Nucleotidyltransferase</keyword>
<evidence type="ECO:0000259" key="8">
    <source>
        <dbReference type="Pfam" id="PF01467"/>
    </source>
</evidence>
<dbReference type="InterPro" id="IPR004821">
    <property type="entry name" value="Cyt_trans-like"/>
</dbReference>
<keyword evidence="1 7" id="KW-0662">Pyridine nucleotide biosynthesis</keyword>
<dbReference type="OrthoDB" id="422187at2759"/>
<evidence type="ECO:0000256" key="1">
    <source>
        <dbReference type="ARBA" id="ARBA00022642"/>
    </source>
</evidence>
<dbReference type="PANTHER" id="PTHR12039:SF0">
    <property type="entry name" value="NICOTINAMIDE-NUCLEOTIDE ADENYLYLTRANSFERASE"/>
    <property type="match status" value="1"/>
</dbReference>
<dbReference type="GO" id="GO:0000309">
    <property type="term" value="F:nicotinamide-nucleotide adenylyltransferase activity"/>
    <property type="evidence" value="ECO:0007669"/>
    <property type="project" value="UniProtKB-EC"/>
</dbReference>
<dbReference type="Pfam" id="PF01467">
    <property type="entry name" value="CTP_transf_like"/>
    <property type="match status" value="1"/>
</dbReference>
<comment type="catalytic activity">
    <reaction evidence="7">
        <text>beta-nicotinamide D-ribonucleotide + ATP + H(+) = diphosphate + NAD(+)</text>
        <dbReference type="Rhea" id="RHEA:21360"/>
        <dbReference type="ChEBI" id="CHEBI:14649"/>
        <dbReference type="ChEBI" id="CHEBI:15378"/>
        <dbReference type="ChEBI" id="CHEBI:30616"/>
        <dbReference type="ChEBI" id="CHEBI:33019"/>
        <dbReference type="ChEBI" id="CHEBI:57540"/>
        <dbReference type="EC" id="2.7.7.1"/>
    </reaction>
</comment>
<keyword evidence="6 7" id="KW-0520">NAD</keyword>
<dbReference type="GO" id="GO:0005524">
    <property type="term" value="F:ATP binding"/>
    <property type="evidence" value="ECO:0007669"/>
    <property type="project" value="UniProtKB-KW"/>
</dbReference>
<evidence type="ECO:0000256" key="2">
    <source>
        <dbReference type="ARBA" id="ARBA00022679"/>
    </source>
</evidence>
<comment type="catalytic activity">
    <reaction evidence="7">
        <text>nicotinate beta-D-ribonucleotide + ATP + H(+) = deamido-NAD(+) + diphosphate</text>
        <dbReference type="Rhea" id="RHEA:22860"/>
        <dbReference type="ChEBI" id="CHEBI:15378"/>
        <dbReference type="ChEBI" id="CHEBI:30616"/>
        <dbReference type="ChEBI" id="CHEBI:33019"/>
        <dbReference type="ChEBI" id="CHEBI:57502"/>
        <dbReference type="ChEBI" id="CHEBI:58437"/>
        <dbReference type="EC" id="2.7.7.18"/>
    </reaction>
</comment>
<evidence type="ECO:0000313" key="9">
    <source>
        <dbReference type="EMBL" id="CAI5439947.1"/>
    </source>
</evidence>
<keyword evidence="2 7" id="KW-0808">Transferase</keyword>
<keyword evidence="10" id="KW-1185">Reference proteome</keyword>
<dbReference type="Proteomes" id="UP001152747">
    <property type="component" value="Unassembled WGS sequence"/>
</dbReference>
<reference evidence="9" key="1">
    <citation type="submission" date="2022-11" db="EMBL/GenBank/DDBJ databases">
        <authorList>
            <person name="Kikuchi T."/>
        </authorList>
    </citation>
    <scope>NUCLEOTIDE SEQUENCE</scope>
    <source>
        <strain evidence="9">PS1010</strain>
    </source>
</reference>
<name>A0A9P1I8D0_9PELO</name>
<dbReference type="PANTHER" id="PTHR12039">
    <property type="entry name" value="NICOTINAMIDE MONONUCLEOTIDE ADENYLYLTRANSFERASE"/>
    <property type="match status" value="1"/>
</dbReference>
<dbReference type="AlphaFoldDB" id="A0A9P1I8D0"/>
<comment type="caution">
    <text evidence="9">The sequence shown here is derived from an EMBL/GenBank/DDBJ whole genome shotgun (WGS) entry which is preliminary data.</text>
</comment>